<sequence length="101" mass="11460">MFEMDDHAVASLIVAVANFVDLKENIPEYSDRLKKDLTRKSRSDNLNLPLLNPDLIRNTYASADSIFLIWSLLLRHKNMNFPARRTNPASAAPVDALSVYE</sequence>
<gene>
    <name evidence="1" type="ORF">KC01_LOCUS5874</name>
</gene>
<name>A0AAV2JCD3_KNICA</name>
<dbReference type="AlphaFoldDB" id="A0AAV2JCD3"/>
<dbReference type="Proteomes" id="UP001497482">
    <property type="component" value="Chromosome 11"/>
</dbReference>
<proteinExistence type="predicted"/>
<keyword evidence="2" id="KW-1185">Reference proteome</keyword>
<accession>A0AAV2JCD3</accession>
<evidence type="ECO:0000313" key="1">
    <source>
        <dbReference type="EMBL" id="CAL1574106.1"/>
    </source>
</evidence>
<dbReference type="EMBL" id="OZ035833">
    <property type="protein sequence ID" value="CAL1574106.1"/>
    <property type="molecule type" value="Genomic_DNA"/>
</dbReference>
<protein>
    <submittedName>
        <fullName evidence="1">Uncharacterized protein</fullName>
    </submittedName>
</protein>
<reference evidence="1 2" key="1">
    <citation type="submission" date="2024-04" db="EMBL/GenBank/DDBJ databases">
        <authorList>
            <person name="Waldvogel A.-M."/>
            <person name="Schoenle A."/>
        </authorList>
    </citation>
    <scope>NUCLEOTIDE SEQUENCE [LARGE SCALE GENOMIC DNA]</scope>
</reference>
<evidence type="ECO:0000313" key="2">
    <source>
        <dbReference type="Proteomes" id="UP001497482"/>
    </source>
</evidence>
<organism evidence="1 2">
    <name type="scientific">Knipowitschia caucasica</name>
    <name type="common">Caucasian dwarf goby</name>
    <name type="synonym">Pomatoschistus caucasicus</name>
    <dbReference type="NCBI Taxonomy" id="637954"/>
    <lineage>
        <taxon>Eukaryota</taxon>
        <taxon>Metazoa</taxon>
        <taxon>Chordata</taxon>
        <taxon>Craniata</taxon>
        <taxon>Vertebrata</taxon>
        <taxon>Euteleostomi</taxon>
        <taxon>Actinopterygii</taxon>
        <taxon>Neopterygii</taxon>
        <taxon>Teleostei</taxon>
        <taxon>Neoteleostei</taxon>
        <taxon>Acanthomorphata</taxon>
        <taxon>Gobiaria</taxon>
        <taxon>Gobiiformes</taxon>
        <taxon>Gobioidei</taxon>
        <taxon>Gobiidae</taxon>
        <taxon>Gobiinae</taxon>
        <taxon>Knipowitschia</taxon>
    </lineage>
</organism>